<organism evidence="2 3">
    <name type="scientific">Colletotrichum fructicola (strain Nara gc5)</name>
    <name type="common">Anthracnose fungus</name>
    <name type="synonym">Colletotrichum gloeosporioides (strain Nara gc5)</name>
    <dbReference type="NCBI Taxonomy" id="1213859"/>
    <lineage>
        <taxon>Eukaryota</taxon>
        <taxon>Fungi</taxon>
        <taxon>Dikarya</taxon>
        <taxon>Ascomycota</taxon>
        <taxon>Pezizomycotina</taxon>
        <taxon>Sordariomycetes</taxon>
        <taxon>Hypocreomycetidae</taxon>
        <taxon>Glomerellales</taxon>
        <taxon>Glomerellaceae</taxon>
        <taxon>Colletotrichum</taxon>
        <taxon>Colletotrichum gloeosporioides species complex</taxon>
    </lineage>
</organism>
<feature type="region of interest" description="Disordered" evidence="1">
    <location>
        <begin position="1"/>
        <end position="43"/>
    </location>
</feature>
<evidence type="ECO:0000256" key="1">
    <source>
        <dbReference type="SAM" id="MobiDB-lite"/>
    </source>
</evidence>
<dbReference type="InParanoid" id="A0A7J6J4G6"/>
<gene>
    <name evidence="2" type="ORF">CGGC5_v009351</name>
</gene>
<dbReference type="GeneID" id="90980030"/>
<dbReference type="RefSeq" id="XP_066008556.1">
    <property type="nucleotide sequence ID" value="XM_066152156.1"/>
</dbReference>
<keyword evidence="3" id="KW-1185">Reference proteome</keyword>
<sequence length="106" mass="11459">MIQPPIRSASGARGTTAPTLDTHRRRESGELGRPSPDSRNDLGPNCGCCLLSLPLFITLANHVSTPATSSVLARPFDSSSHARATLLAEFWRTLRSRSATLLVDQF</sequence>
<feature type="compositionally biased region" description="Basic and acidic residues" evidence="1">
    <location>
        <begin position="21"/>
        <end position="40"/>
    </location>
</feature>
<evidence type="ECO:0000313" key="3">
    <source>
        <dbReference type="Proteomes" id="UP000011096"/>
    </source>
</evidence>
<name>A0A7J6J4G6_COLFN</name>
<reference evidence="2 3" key="1">
    <citation type="submission" date="2012-08" db="EMBL/GenBank/DDBJ databases">
        <authorList>
            <person name="Gan P.H.P."/>
            <person name="Ikeda K."/>
            <person name="Irieda H."/>
            <person name="Narusaka M."/>
            <person name="O'Connell R.J."/>
            <person name="Narusaka Y."/>
            <person name="Takano Y."/>
            <person name="Kubo Y."/>
            <person name="Shirasu K."/>
        </authorList>
    </citation>
    <scope>NUCLEOTIDE SEQUENCE [LARGE SCALE GENOMIC DNA]</scope>
    <source>
        <strain evidence="2 3">Nara gc5</strain>
    </source>
</reference>
<protein>
    <submittedName>
        <fullName evidence="2">Uncharacterized protein</fullName>
    </submittedName>
</protein>
<dbReference type="AlphaFoldDB" id="A0A7J6J4G6"/>
<accession>A0A7J6J4G6</accession>
<proteinExistence type="predicted"/>
<dbReference type="Proteomes" id="UP000011096">
    <property type="component" value="Unassembled WGS sequence"/>
</dbReference>
<evidence type="ECO:0000313" key="2">
    <source>
        <dbReference type="EMBL" id="KAF4483190.1"/>
    </source>
</evidence>
<dbReference type="EMBL" id="ANPB02000005">
    <property type="protein sequence ID" value="KAF4483190.1"/>
    <property type="molecule type" value="Genomic_DNA"/>
</dbReference>
<comment type="caution">
    <text evidence="2">The sequence shown here is derived from an EMBL/GenBank/DDBJ whole genome shotgun (WGS) entry which is preliminary data.</text>
</comment>
<reference evidence="2 3" key="2">
    <citation type="submission" date="2020-04" db="EMBL/GenBank/DDBJ databases">
        <title>Genome sequencing and assembly of multiple isolates from the Colletotrichum gloeosporioides species complex.</title>
        <authorList>
            <person name="Gan P."/>
            <person name="Shirasu K."/>
        </authorList>
    </citation>
    <scope>NUCLEOTIDE SEQUENCE [LARGE SCALE GENOMIC DNA]</scope>
    <source>
        <strain evidence="2 3">Nara gc5</strain>
    </source>
</reference>